<gene>
    <name evidence="1" type="ORF">DSM3645_22404</name>
</gene>
<dbReference type="HOGENOM" id="CLU_3150043_0_0_0"/>
<comment type="caution">
    <text evidence="1">The sequence shown here is derived from an EMBL/GenBank/DDBJ whole genome shotgun (WGS) entry which is preliminary data.</text>
</comment>
<dbReference type="Proteomes" id="UP000004358">
    <property type="component" value="Unassembled WGS sequence"/>
</dbReference>
<evidence type="ECO:0000313" key="1">
    <source>
        <dbReference type="EMBL" id="EAQ79939.1"/>
    </source>
</evidence>
<proteinExistence type="predicted"/>
<accession>A3ZUM4</accession>
<protein>
    <submittedName>
        <fullName evidence="1">Uncharacterized protein</fullName>
    </submittedName>
</protein>
<reference evidence="1 2" key="1">
    <citation type="submission" date="2006-02" db="EMBL/GenBank/DDBJ databases">
        <authorList>
            <person name="Amann R."/>
            <person name="Ferriera S."/>
            <person name="Johnson J."/>
            <person name="Kravitz S."/>
            <person name="Halpern A."/>
            <person name="Remington K."/>
            <person name="Beeson K."/>
            <person name="Tran B."/>
            <person name="Rogers Y.-H."/>
            <person name="Friedman R."/>
            <person name="Venter J.C."/>
        </authorList>
    </citation>
    <scope>NUCLEOTIDE SEQUENCE [LARGE SCALE GENOMIC DNA]</scope>
    <source>
        <strain evidence="1 2">DSM 3645</strain>
    </source>
</reference>
<sequence length="48" mass="5653">MAAIAIERRHPVCNLTGQRSFGLRRLPTFDFARIHLSPYQLVYPRNRI</sequence>
<dbReference type="AlphaFoldDB" id="A3ZUM4"/>
<name>A3ZUM4_9BACT</name>
<evidence type="ECO:0000313" key="2">
    <source>
        <dbReference type="Proteomes" id="UP000004358"/>
    </source>
</evidence>
<dbReference type="EMBL" id="AANZ01000012">
    <property type="protein sequence ID" value="EAQ79939.1"/>
    <property type="molecule type" value="Genomic_DNA"/>
</dbReference>
<dbReference type="STRING" id="314230.DSM3645_22404"/>
<organism evidence="1 2">
    <name type="scientific">Blastopirellula marina DSM 3645</name>
    <dbReference type="NCBI Taxonomy" id="314230"/>
    <lineage>
        <taxon>Bacteria</taxon>
        <taxon>Pseudomonadati</taxon>
        <taxon>Planctomycetota</taxon>
        <taxon>Planctomycetia</taxon>
        <taxon>Pirellulales</taxon>
        <taxon>Pirellulaceae</taxon>
        <taxon>Blastopirellula</taxon>
    </lineage>
</organism>